<evidence type="ECO:0000313" key="3">
    <source>
        <dbReference type="WBParaSite" id="jg600"/>
    </source>
</evidence>
<feature type="compositionally biased region" description="Low complexity" evidence="1">
    <location>
        <begin position="792"/>
        <end position="805"/>
    </location>
</feature>
<evidence type="ECO:0000256" key="1">
    <source>
        <dbReference type="SAM" id="MobiDB-lite"/>
    </source>
</evidence>
<dbReference type="AlphaFoldDB" id="A0A915EH60"/>
<feature type="compositionally biased region" description="Polar residues" evidence="1">
    <location>
        <begin position="183"/>
        <end position="193"/>
    </location>
</feature>
<proteinExistence type="predicted"/>
<feature type="compositionally biased region" description="Basic and acidic residues" evidence="1">
    <location>
        <begin position="829"/>
        <end position="839"/>
    </location>
</feature>
<feature type="compositionally biased region" description="Basic and acidic residues" evidence="1">
    <location>
        <begin position="507"/>
        <end position="523"/>
    </location>
</feature>
<feature type="compositionally biased region" description="Polar residues" evidence="1">
    <location>
        <begin position="114"/>
        <end position="153"/>
    </location>
</feature>
<feature type="compositionally biased region" description="Basic and acidic residues" evidence="1">
    <location>
        <begin position="877"/>
        <end position="888"/>
    </location>
</feature>
<name>A0A915EH60_9BILA</name>
<feature type="compositionally biased region" description="Basic and acidic residues" evidence="1">
    <location>
        <begin position="268"/>
        <end position="277"/>
    </location>
</feature>
<feature type="compositionally biased region" description="Basic and acidic residues" evidence="1">
    <location>
        <begin position="563"/>
        <end position="573"/>
    </location>
</feature>
<feature type="compositionally biased region" description="Polar residues" evidence="1">
    <location>
        <begin position="631"/>
        <end position="649"/>
    </location>
</feature>
<feature type="compositionally biased region" description="Basic and acidic residues" evidence="1">
    <location>
        <begin position="848"/>
        <end position="861"/>
    </location>
</feature>
<dbReference type="WBParaSite" id="jg600">
    <property type="protein sequence ID" value="jg600"/>
    <property type="gene ID" value="jg600"/>
</dbReference>
<reference evidence="3" key="1">
    <citation type="submission" date="2022-11" db="UniProtKB">
        <authorList>
            <consortium name="WormBaseParasite"/>
        </authorList>
    </citation>
    <scope>IDENTIFICATION</scope>
</reference>
<sequence>MPTEEPSEEENLLGATDEESTALKSKQPNRLVTRQGNSREKEIPVLKNMSVNESAIEKDSGEKPTVEETGGESTSDEDKPEKKGKSLVKPVIKGGGPTSSAEDSSSMGHDRKVSNTSQTSLPSDSGDSQENGSSEKAITTTTTSKPSNGQTVVEQGKGDEPAPSQEDDKKEEHKSNDAGAEDNTATTPHTTKQSYHDITPESTESPQESSSSAIPEIFGHPNGRQIEESSPASKTTKRLFRYRKPNSTDTSSTEDTSQEKSTTSNPQEKSEPLKSEETSSTAGSPHHNPDTTDESEEDDDIVSAKPKSNIVSKPVYEEEDDKATTAEPLQKTTTIKDSQEKSRPLNDESTETATTSTTTVEKYDQKPMETTDTSDKEVSEEFEKGTGTTPKTLKRQEDSSEQGTETGSKLPKKDLKSHPESDQEVDSQEKPTSKHPDHDASMPENISESDEQVSPENPTKKPASLEKSEPLANTSPSLHQEISTYTTPAAGSPDGREVEGNIESDGENPHDKEKPLKSEHGSADHYPSSEISTLGKYAKNSTLNPKQESNYMPLSSEDVSQDTTEKPKKEKSTTEGNPQDDSQPLSNESPEMPTTIMYERMTTISPHKDISSNSLETSLEPRHRTIHKSPQLESTPLSDESEETTNISGQRKGVTTDKPKPTGKSVTESEKSKENSRSPNGFDTSGGGENSSTTTIKKDGHGTTMTPEFTANLPLYLTENTTTTTTKPHEENGRANVVEKTTSSPESDSTTDDYGDIDGRLGQGIDDEPLEIGISEDDKPVLKSHTNIDMPISGSQSSEESTSITAQPYTSSQNQEDEETAPSDSHQPSNEDRREKENPEESEEPESREDQSKQIPDKPDDSQEETPSLTMPDSEEGEGKSIEKHPKDQQTSIITDEAEESEIPDTQRQNSVEIAIKQPEKITHKNTHHKPTATAPKISGDSREIVVEKEKRTPKNTLQELRNHILLVELREKGTEKPCALQKIELMKILGVKDNSGSEEERVESPRRGYGSGGFVANKITRRCSNKKGKECEKQGYTVFIKEDFSVEEKECKNQLSDDLCESLKSMCLPTTPSIRTVRYLRDFIDPEDGDLDKQLRYVASIIPDGVKHRENMKNAIQRLLDLLPFLDCENSLTKLILDRNAEEFLDEMLSAKVEDDRACAKLQKKCLKSRDHRKGQHTHSESIRSRLHCKRFKFQCFGDKSTLRKYFATILMDYELSRQTKPGRMGNKKENVSELCAKTCKRCLGPNEDFEQQQPDVEFDQTSKTPCDQKKK</sequence>
<feature type="compositionally biased region" description="Low complexity" evidence="1">
    <location>
        <begin position="247"/>
        <end position="264"/>
    </location>
</feature>
<dbReference type="Proteomes" id="UP000887574">
    <property type="component" value="Unplaced"/>
</dbReference>
<accession>A0A915EH60</accession>
<feature type="region of interest" description="Disordered" evidence="1">
    <location>
        <begin position="1"/>
        <end position="939"/>
    </location>
</feature>
<feature type="compositionally biased region" description="Basic and acidic residues" evidence="1">
    <location>
        <begin position="361"/>
        <end position="384"/>
    </location>
</feature>
<feature type="compositionally biased region" description="Acidic residues" evidence="1">
    <location>
        <begin position="1"/>
        <end position="20"/>
    </location>
</feature>
<feature type="compositionally biased region" description="Polar residues" evidence="1">
    <location>
        <begin position="576"/>
        <end position="589"/>
    </location>
</feature>
<feature type="compositionally biased region" description="Basic residues" evidence="1">
    <location>
        <begin position="235"/>
        <end position="244"/>
    </location>
</feature>
<feature type="compositionally biased region" description="Polar residues" evidence="1">
    <location>
        <begin position="22"/>
        <end position="36"/>
    </location>
</feature>
<feature type="compositionally biased region" description="Basic and acidic residues" evidence="1">
    <location>
        <begin position="156"/>
        <end position="176"/>
    </location>
</feature>
<feature type="compositionally biased region" description="Basic and acidic residues" evidence="1">
    <location>
        <begin position="667"/>
        <end position="676"/>
    </location>
</feature>
<feature type="compositionally biased region" description="Polar residues" evidence="1">
    <location>
        <begin position="471"/>
        <end position="489"/>
    </location>
</feature>
<keyword evidence="2" id="KW-1185">Reference proteome</keyword>
<feature type="compositionally biased region" description="Polar residues" evidence="1">
    <location>
        <begin position="98"/>
        <end position="107"/>
    </location>
</feature>
<feature type="compositionally biased region" description="Polar residues" evidence="1">
    <location>
        <begin position="539"/>
        <end position="562"/>
    </location>
</feature>
<feature type="compositionally biased region" description="Basic and acidic residues" evidence="1">
    <location>
        <begin position="411"/>
        <end position="441"/>
    </location>
</feature>
<feature type="compositionally biased region" description="Basic and acidic residues" evidence="1">
    <location>
        <begin position="337"/>
        <end position="346"/>
    </location>
</feature>
<evidence type="ECO:0000313" key="2">
    <source>
        <dbReference type="Proteomes" id="UP000887574"/>
    </source>
</evidence>
<feature type="compositionally biased region" description="Low complexity" evidence="1">
    <location>
        <begin position="200"/>
        <end position="217"/>
    </location>
</feature>
<organism evidence="2 3">
    <name type="scientific">Ditylenchus dipsaci</name>
    <dbReference type="NCBI Taxonomy" id="166011"/>
    <lineage>
        <taxon>Eukaryota</taxon>
        <taxon>Metazoa</taxon>
        <taxon>Ecdysozoa</taxon>
        <taxon>Nematoda</taxon>
        <taxon>Chromadorea</taxon>
        <taxon>Rhabditida</taxon>
        <taxon>Tylenchina</taxon>
        <taxon>Tylenchomorpha</taxon>
        <taxon>Sphaerularioidea</taxon>
        <taxon>Anguinidae</taxon>
        <taxon>Anguininae</taxon>
        <taxon>Ditylenchus</taxon>
    </lineage>
</organism>
<feature type="compositionally biased region" description="Acidic residues" evidence="1">
    <location>
        <begin position="291"/>
        <end position="301"/>
    </location>
</feature>
<protein>
    <submittedName>
        <fullName evidence="3">Uncharacterized protein</fullName>
    </submittedName>
</protein>
<feature type="compositionally biased region" description="Basic and acidic residues" evidence="1">
    <location>
        <begin position="55"/>
        <end position="66"/>
    </location>
</feature>